<evidence type="ECO:0000313" key="2">
    <source>
        <dbReference type="EMBL" id="MBB4663072.1"/>
    </source>
</evidence>
<sequence>MTDPQPLLEALDRAEPKPGPRADRDVKKNYAQRLSNALAQTVADALRPAFPKITPAADGSGQEAAVPVSRGTKRLDVKVTDPTLGLILSVSIKTYSFQDYSPRRDQLGRWTKNIVRNDHELRGEAMVLHQRQPYSVLVALMFEPYEICDDGGSGGTSSFAHHVTTLSKRTGRGRRPIHGGAAGAYVEYGAEDSRHDLFERVYIGLYEQHGDARGTVHFFDVENPPPRDGRPPIESMLTFEQLIRTIREDVDRRNRMAPAWAAEDEAAADDVAVS</sequence>
<accession>A0A840IE56</accession>
<dbReference type="Proteomes" id="UP000585272">
    <property type="component" value="Unassembled WGS sequence"/>
</dbReference>
<reference evidence="2 3" key="1">
    <citation type="submission" date="2020-08" db="EMBL/GenBank/DDBJ databases">
        <title>Genomic Encyclopedia of Archaeal and Bacterial Type Strains, Phase II (KMG-II): from individual species to whole genera.</title>
        <authorList>
            <person name="Goeker M."/>
        </authorList>
    </citation>
    <scope>NUCLEOTIDE SEQUENCE [LARGE SCALE GENOMIC DNA]</scope>
    <source>
        <strain evidence="2 3">DSM 23288</strain>
    </source>
</reference>
<organism evidence="2 3">
    <name type="scientific">Conexibacter arvalis</name>
    <dbReference type="NCBI Taxonomy" id="912552"/>
    <lineage>
        <taxon>Bacteria</taxon>
        <taxon>Bacillati</taxon>
        <taxon>Actinomycetota</taxon>
        <taxon>Thermoleophilia</taxon>
        <taxon>Solirubrobacterales</taxon>
        <taxon>Conexibacteraceae</taxon>
        <taxon>Conexibacter</taxon>
    </lineage>
</organism>
<evidence type="ECO:0000256" key="1">
    <source>
        <dbReference type="SAM" id="MobiDB-lite"/>
    </source>
</evidence>
<comment type="caution">
    <text evidence="2">The sequence shown here is derived from an EMBL/GenBank/DDBJ whole genome shotgun (WGS) entry which is preliminary data.</text>
</comment>
<dbReference type="AlphaFoldDB" id="A0A840IE56"/>
<feature type="region of interest" description="Disordered" evidence="1">
    <location>
        <begin position="1"/>
        <end position="25"/>
    </location>
</feature>
<keyword evidence="3" id="KW-1185">Reference proteome</keyword>
<name>A0A840IE56_9ACTN</name>
<feature type="compositionally biased region" description="Basic and acidic residues" evidence="1">
    <location>
        <begin position="10"/>
        <end position="25"/>
    </location>
</feature>
<dbReference type="RefSeq" id="WP_183342784.1">
    <property type="nucleotide sequence ID" value="NZ_JACHNU010000003.1"/>
</dbReference>
<protein>
    <submittedName>
        <fullName evidence="2">Uncharacterized protein</fullName>
    </submittedName>
</protein>
<proteinExistence type="predicted"/>
<evidence type="ECO:0000313" key="3">
    <source>
        <dbReference type="Proteomes" id="UP000585272"/>
    </source>
</evidence>
<dbReference type="EMBL" id="JACHNU010000003">
    <property type="protein sequence ID" value="MBB4663072.1"/>
    <property type="molecule type" value="Genomic_DNA"/>
</dbReference>
<gene>
    <name evidence="2" type="ORF">BDZ31_002661</name>
</gene>